<dbReference type="EMBL" id="CP021015">
    <property type="protein sequence ID" value="ATS85088.1"/>
    <property type="molecule type" value="Genomic_DNA"/>
</dbReference>
<name>A0AB33F9U4_XANCI</name>
<organism evidence="2 3">
    <name type="scientific">Xanthomonas citri pv. phaseoli var. fuscans</name>
    <dbReference type="NCBI Taxonomy" id="473423"/>
    <lineage>
        <taxon>Bacteria</taxon>
        <taxon>Pseudomonadati</taxon>
        <taxon>Pseudomonadota</taxon>
        <taxon>Gammaproteobacteria</taxon>
        <taxon>Lysobacterales</taxon>
        <taxon>Lysobacteraceae</taxon>
        <taxon>Xanthomonas</taxon>
    </lineage>
</organism>
<proteinExistence type="predicted"/>
<evidence type="ECO:0000313" key="2">
    <source>
        <dbReference type="EMBL" id="ATS85088.1"/>
    </source>
</evidence>
<dbReference type="Proteomes" id="UP000230560">
    <property type="component" value="Chromosome"/>
</dbReference>
<sequence length="68" mass="7051">MLVLVLVLARLPARRPMPALSGRGKSAADFDTMPCIHAGCSRVASTRLASGQPIASSTGSISDEERVA</sequence>
<reference evidence="2 3" key="1">
    <citation type="journal article" date="2017" name="BMC Genomics">
        <title>Xanthomonas adaptation to common bean is associated with horizontal transfers of genes encoding TAL effectors.</title>
        <authorList>
            <person name="Ruh M."/>
            <person name="Briand M."/>
            <person name="Bonneau S."/>
            <person name="Jacques M.A."/>
            <person name="Chen N.W.G."/>
        </authorList>
    </citation>
    <scope>NUCLEOTIDE SEQUENCE [LARGE SCALE GENOMIC DNA]</scope>
    <source>
        <strain evidence="2 3">CFBP6991</strain>
    </source>
</reference>
<evidence type="ECO:0000313" key="3">
    <source>
        <dbReference type="Proteomes" id="UP000230560"/>
    </source>
</evidence>
<evidence type="ECO:0008006" key="4">
    <source>
        <dbReference type="Google" id="ProtNLM"/>
    </source>
</evidence>
<accession>A0AB33F9U4</accession>
<feature type="region of interest" description="Disordered" evidence="1">
    <location>
        <begin position="46"/>
        <end position="68"/>
    </location>
</feature>
<dbReference type="AlphaFoldDB" id="A0AB33F9U4"/>
<feature type="compositionally biased region" description="Polar residues" evidence="1">
    <location>
        <begin position="46"/>
        <end position="61"/>
    </location>
</feature>
<protein>
    <recommendedName>
        <fullName evidence="4">Secreted protein</fullName>
    </recommendedName>
</protein>
<evidence type="ECO:0000256" key="1">
    <source>
        <dbReference type="SAM" id="MobiDB-lite"/>
    </source>
</evidence>
<gene>
    <name evidence="2" type="ORF">XcfCFBP6991P_15055</name>
</gene>